<evidence type="ECO:0000313" key="11">
    <source>
        <dbReference type="EMBL" id="QGX99501.1"/>
    </source>
</evidence>
<name>A0A6I6IUY6_9RHOB</name>
<keyword evidence="5 9" id="KW-0812">Transmembrane</keyword>
<dbReference type="AlphaFoldDB" id="A0A6I6IUY6"/>
<evidence type="ECO:0000256" key="8">
    <source>
        <dbReference type="ARBA" id="ARBA00023169"/>
    </source>
</evidence>
<dbReference type="InterPro" id="IPR003362">
    <property type="entry name" value="Bact_transf"/>
</dbReference>
<keyword evidence="12" id="KW-1185">Reference proteome</keyword>
<dbReference type="KEGG" id="rom:EI983_14980"/>
<evidence type="ECO:0000256" key="9">
    <source>
        <dbReference type="SAM" id="Phobius"/>
    </source>
</evidence>
<dbReference type="Pfam" id="PF02397">
    <property type="entry name" value="Bac_transf"/>
    <property type="match status" value="1"/>
</dbReference>
<dbReference type="PANTHER" id="PTHR30576:SF4">
    <property type="entry name" value="UNDECAPRENYL-PHOSPHATE GALACTOSE PHOSPHOTRANSFERASE"/>
    <property type="match status" value="1"/>
</dbReference>
<dbReference type="PANTHER" id="PTHR30576">
    <property type="entry name" value="COLANIC BIOSYNTHESIS UDP-GLUCOSE LIPID CARRIER TRANSFERASE"/>
    <property type="match status" value="1"/>
</dbReference>
<evidence type="ECO:0000259" key="10">
    <source>
        <dbReference type="Pfam" id="PF02397"/>
    </source>
</evidence>
<evidence type="ECO:0000256" key="1">
    <source>
        <dbReference type="ARBA" id="ARBA00004236"/>
    </source>
</evidence>
<dbReference type="EMBL" id="CP034348">
    <property type="protein sequence ID" value="QGX99501.1"/>
    <property type="molecule type" value="Genomic_DNA"/>
</dbReference>
<dbReference type="Proteomes" id="UP000428330">
    <property type="component" value="Chromosome"/>
</dbReference>
<protein>
    <submittedName>
        <fullName evidence="11">Sugar transferase</fullName>
    </submittedName>
</protein>
<organism evidence="11 12">
    <name type="scientific">Roseovarius faecimaris</name>
    <dbReference type="NCBI Taxonomy" id="2494550"/>
    <lineage>
        <taxon>Bacteria</taxon>
        <taxon>Pseudomonadati</taxon>
        <taxon>Pseudomonadota</taxon>
        <taxon>Alphaproteobacteria</taxon>
        <taxon>Rhodobacterales</taxon>
        <taxon>Roseobacteraceae</taxon>
        <taxon>Roseovarius</taxon>
    </lineage>
</organism>
<dbReference type="GO" id="GO:0016780">
    <property type="term" value="F:phosphotransferase activity, for other substituted phosphate groups"/>
    <property type="evidence" value="ECO:0007669"/>
    <property type="project" value="TreeGrafter"/>
</dbReference>
<comment type="subcellular location">
    <subcellularLocation>
        <location evidence="1">Cell membrane</location>
    </subcellularLocation>
</comment>
<dbReference type="OrthoDB" id="9808602at2"/>
<evidence type="ECO:0000256" key="4">
    <source>
        <dbReference type="ARBA" id="ARBA00022679"/>
    </source>
</evidence>
<evidence type="ECO:0000256" key="2">
    <source>
        <dbReference type="ARBA" id="ARBA00006464"/>
    </source>
</evidence>
<sequence length="263" mass="29608">MKDNVFDDATFETISAFTPGGSRNLAQPVLATAGPATGSSGATVHLPALGWAVDEDERPKPGVYRQAGKRIADILFVLMALPMILPVVAFCALALWIEGGNPFYRQDRLGAGGKVFRIWKLRTMCRDADTMLKSYLAADPALREEWDRTQKLKNDPRITRVGNFLRKISLDELPQFFNVLRGEMSVVGPRPMMPEQLPLYDNPAPYFDMRPGITGEWQVSDRNESSFQHRSTVDARYYAQLSFLVDLRILFQTFGVVLRRTGY</sequence>
<accession>A0A6I6IUY6</accession>
<dbReference type="GO" id="GO:0005886">
    <property type="term" value="C:plasma membrane"/>
    <property type="evidence" value="ECO:0007669"/>
    <property type="project" value="UniProtKB-SubCell"/>
</dbReference>
<keyword evidence="6 9" id="KW-1133">Transmembrane helix</keyword>
<dbReference type="GO" id="GO:0000271">
    <property type="term" value="P:polysaccharide biosynthetic process"/>
    <property type="evidence" value="ECO:0007669"/>
    <property type="project" value="UniProtKB-KW"/>
</dbReference>
<reference evidence="12" key="1">
    <citation type="submission" date="2018-12" db="EMBL/GenBank/DDBJ databases">
        <title>Complete genome sequence of Roseovarius sp. MME-070.</title>
        <authorList>
            <person name="Nam Y.-D."/>
            <person name="Kang J."/>
            <person name="Chung W.-H."/>
            <person name="Park Y.S."/>
        </authorList>
    </citation>
    <scope>NUCLEOTIDE SEQUENCE [LARGE SCALE GENOMIC DNA]</scope>
    <source>
        <strain evidence="12">MME-070</strain>
    </source>
</reference>
<evidence type="ECO:0000256" key="7">
    <source>
        <dbReference type="ARBA" id="ARBA00023136"/>
    </source>
</evidence>
<feature type="transmembrane region" description="Helical" evidence="9">
    <location>
        <begin position="74"/>
        <end position="97"/>
    </location>
</feature>
<evidence type="ECO:0000256" key="6">
    <source>
        <dbReference type="ARBA" id="ARBA00022989"/>
    </source>
</evidence>
<evidence type="ECO:0000256" key="3">
    <source>
        <dbReference type="ARBA" id="ARBA00022475"/>
    </source>
</evidence>
<proteinExistence type="inferred from homology"/>
<comment type="similarity">
    <text evidence="2">Belongs to the bacterial sugar transferase family.</text>
</comment>
<feature type="domain" description="Bacterial sugar transferase" evidence="10">
    <location>
        <begin position="69"/>
        <end position="258"/>
    </location>
</feature>
<keyword evidence="3" id="KW-1003">Cell membrane</keyword>
<evidence type="ECO:0000256" key="5">
    <source>
        <dbReference type="ARBA" id="ARBA00022692"/>
    </source>
</evidence>
<gene>
    <name evidence="11" type="ORF">EI983_14980</name>
</gene>
<keyword evidence="4 11" id="KW-0808">Transferase</keyword>
<keyword evidence="8" id="KW-0270">Exopolysaccharide synthesis</keyword>
<keyword evidence="7 9" id="KW-0472">Membrane</keyword>
<evidence type="ECO:0000313" key="12">
    <source>
        <dbReference type="Proteomes" id="UP000428330"/>
    </source>
</evidence>